<feature type="transmembrane region" description="Helical" evidence="14">
    <location>
        <begin position="336"/>
        <end position="357"/>
    </location>
</feature>
<dbReference type="GO" id="GO:0005886">
    <property type="term" value="C:plasma membrane"/>
    <property type="evidence" value="ECO:0007669"/>
    <property type="project" value="UniProtKB-SubCell"/>
</dbReference>
<dbReference type="Pfam" id="PF00474">
    <property type="entry name" value="SSF"/>
    <property type="match status" value="1"/>
</dbReference>
<evidence type="ECO:0000256" key="9">
    <source>
        <dbReference type="ARBA" id="ARBA00023065"/>
    </source>
</evidence>
<dbReference type="CDD" id="cd11477">
    <property type="entry name" value="SLC5sbd_u1"/>
    <property type="match status" value="1"/>
</dbReference>
<feature type="transmembrane region" description="Helical" evidence="14">
    <location>
        <begin position="6"/>
        <end position="26"/>
    </location>
</feature>
<feature type="transmembrane region" description="Helical" evidence="14">
    <location>
        <begin position="292"/>
        <end position="316"/>
    </location>
</feature>
<dbReference type="Proteomes" id="UP000318478">
    <property type="component" value="Unassembled WGS sequence"/>
</dbReference>
<feature type="transmembrane region" description="Helical" evidence="14">
    <location>
        <begin position="559"/>
        <end position="578"/>
    </location>
</feature>
<evidence type="ECO:0000256" key="11">
    <source>
        <dbReference type="ARBA" id="ARBA00023201"/>
    </source>
</evidence>
<keyword evidence="7 14" id="KW-1133">Transmembrane helix</keyword>
<keyword evidence="11" id="KW-0739">Sodium transport</keyword>
<evidence type="ECO:0000256" key="3">
    <source>
        <dbReference type="ARBA" id="ARBA00022448"/>
    </source>
</evidence>
<comment type="caution">
    <text evidence="15">The sequence shown here is derived from an EMBL/GenBank/DDBJ whole genome shotgun (WGS) entry which is preliminary data.</text>
</comment>
<keyword evidence="8" id="KW-0915">Sodium</keyword>
<evidence type="ECO:0000256" key="7">
    <source>
        <dbReference type="ARBA" id="ARBA00022989"/>
    </source>
</evidence>
<feature type="transmembrane region" description="Helical" evidence="14">
    <location>
        <begin position="493"/>
        <end position="513"/>
    </location>
</feature>
<evidence type="ECO:0000256" key="13">
    <source>
        <dbReference type="RuleBase" id="RU362091"/>
    </source>
</evidence>
<evidence type="ECO:0000256" key="10">
    <source>
        <dbReference type="ARBA" id="ARBA00023136"/>
    </source>
</evidence>
<keyword evidence="4" id="KW-1003">Cell membrane</keyword>
<protein>
    <submittedName>
        <fullName evidence="15">Sodium/glucose cotransporter</fullName>
    </submittedName>
</protein>
<dbReference type="GO" id="GO:0015824">
    <property type="term" value="P:proline transport"/>
    <property type="evidence" value="ECO:0007669"/>
    <property type="project" value="TreeGrafter"/>
</dbReference>
<evidence type="ECO:0000256" key="6">
    <source>
        <dbReference type="ARBA" id="ARBA00022847"/>
    </source>
</evidence>
<name>A0A5C5XSK6_9BACT</name>
<accession>A0A5C5XSK6</accession>
<feature type="transmembrane region" description="Helical" evidence="14">
    <location>
        <begin position="252"/>
        <end position="271"/>
    </location>
</feature>
<comment type="subcellular location">
    <subcellularLocation>
        <location evidence="1">Cell membrane</location>
        <topology evidence="1">Multi-pass membrane protein</topology>
    </subcellularLocation>
</comment>
<keyword evidence="6" id="KW-0769">Symport</keyword>
<feature type="transmembrane region" description="Helical" evidence="14">
    <location>
        <begin position="584"/>
        <end position="601"/>
    </location>
</feature>
<dbReference type="PANTHER" id="PTHR48086">
    <property type="entry name" value="SODIUM/PROLINE SYMPORTER-RELATED"/>
    <property type="match status" value="1"/>
</dbReference>
<reference evidence="15 16" key="1">
    <citation type="submission" date="2019-02" db="EMBL/GenBank/DDBJ databases">
        <title>Deep-cultivation of Planctomycetes and their phenomic and genomic characterization uncovers novel biology.</title>
        <authorList>
            <person name="Wiegand S."/>
            <person name="Jogler M."/>
            <person name="Boedeker C."/>
            <person name="Pinto D."/>
            <person name="Vollmers J."/>
            <person name="Rivas-Marin E."/>
            <person name="Kohn T."/>
            <person name="Peeters S.H."/>
            <person name="Heuer A."/>
            <person name="Rast P."/>
            <person name="Oberbeckmann S."/>
            <person name="Bunk B."/>
            <person name="Jeske O."/>
            <person name="Meyerdierks A."/>
            <person name="Storesund J.E."/>
            <person name="Kallscheuer N."/>
            <person name="Luecker S."/>
            <person name="Lage O.M."/>
            <person name="Pohl T."/>
            <person name="Merkel B.J."/>
            <person name="Hornburger P."/>
            <person name="Mueller R.-W."/>
            <person name="Bruemmer F."/>
            <person name="Labrenz M."/>
            <person name="Spormann A.M."/>
            <person name="Op Den Camp H."/>
            <person name="Overmann J."/>
            <person name="Amann R."/>
            <person name="Jetten M.S.M."/>
            <person name="Mascher T."/>
            <person name="Medema M.H."/>
            <person name="Devos D.P."/>
            <person name="Kaster A.-K."/>
            <person name="Ovreas L."/>
            <person name="Rohde M."/>
            <person name="Galperin M.Y."/>
            <person name="Jogler C."/>
        </authorList>
    </citation>
    <scope>NUCLEOTIDE SEQUENCE [LARGE SCALE GENOMIC DNA]</scope>
    <source>
        <strain evidence="15 16">Pla123a</strain>
    </source>
</reference>
<evidence type="ECO:0000256" key="4">
    <source>
        <dbReference type="ARBA" id="ARBA00022475"/>
    </source>
</evidence>
<dbReference type="InterPro" id="IPR050277">
    <property type="entry name" value="Sodium:Solute_Symporter"/>
</dbReference>
<evidence type="ECO:0000256" key="5">
    <source>
        <dbReference type="ARBA" id="ARBA00022692"/>
    </source>
</evidence>
<keyword evidence="10 14" id="KW-0472">Membrane</keyword>
<feature type="transmembrane region" description="Helical" evidence="14">
    <location>
        <begin position="190"/>
        <end position="209"/>
    </location>
</feature>
<dbReference type="InterPro" id="IPR038377">
    <property type="entry name" value="Na/Glc_symporter_sf"/>
</dbReference>
<dbReference type="GO" id="GO:0015193">
    <property type="term" value="F:L-proline transmembrane transporter activity"/>
    <property type="evidence" value="ECO:0007669"/>
    <property type="project" value="TreeGrafter"/>
</dbReference>
<evidence type="ECO:0000256" key="1">
    <source>
        <dbReference type="ARBA" id="ARBA00004651"/>
    </source>
</evidence>
<feature type="transmembrane region" description="Helical" evidence="14">
    <location>
        <begin position="418"/>
        <end position="436"/>
    </location>
</feature>
<dbReference type="Gene3D" id="1.20.1730.10">
    <property type="entry name" value="Sodium/glucose cotransporter"/>
    <property type="match status" value="1"/>
</dbReference>
<evidence type="ECO:0000256" key="14">
    <source>
        <dbReference type="SAM" id="Phobius"/>
    </source>
</evidence>
<feature type="transmembrane region" description="Helical" evidence="14">
    <location>
        <begin position="121"/>
        <end position="144"/>
    </location>
</feature>
<evidence type="ECO:0000256" key="2">
    <source>
        <dbReference type="ARBA" id="ARBA00006434"/>
    </source>
</evidence>
<dbReference type="PANTHER" id="PTHR48086:SF3">
    <property type="entry name" value="SODIUM_PROLINE SYMPORTER"/>
    <property type="match status" value="1"/>
</dbReference>
<organism evidence="15 16">
    <name type="scientific">Posidoniimonas polymericola</name>
    <dbReference type="NCBI Taxonomy" id="2528002"/>
    <lineage>
        <taxon>Bacteria</taxon>
        <taxon>Pseudomonadati</taxon>
        <taxon>Planctomycetota</taxon>
        <taxon>Planctomycetia</taxon>
        <taxon>Pirellulales</taxon>
        <taxon>Lacipirellulaceae</taxon>
        <taxon>Posidoniimonas</taxon>
    </lineage>
</organism>
<proteinExistence type="inferred from homology"/>
<dbReference type="InterPro" id="IPR001734">
    <property type="entry name" value="Na/solute_symporter"/>
</dbReference>
<dbReference type="GO" id="GO:0005298">
    <property type="term" value="F:proline:sodium symporter activity"/>
    <property type="evidence" value="ECO:0007669"/>
    <property type="project" value="TreeGrafter"/>
</dbReference>
<evidence type="ECO:0000256" key="12">
    <source>
        <dbReference type="ARBA" id="ARBA00033708"/>
    </source>
</evidence>
<feature type="transmembrane region" description="Helical" evidence="14">
    <location>
        <begin position="46"/>
        <end position="73"/>
    </location>
</feature>
<evidence type="ECO:0000313" key="16">
    <source>
        <dbReference type="Proteomes" id="UP000318478"/>
    </source>
</evidence>
<feature type="transmembrane region" description="Helical" evidence="14">
    <location>
        <begin position="164"/>
        <end position="183"/>
    </location>
</feature>
<keyword evidence="5 14" id="KW-0812">Transmembrane</keyword>
<comment type="similarity">
    <text evidence="2 13">Belongs to the sodium:solute symporter (SSF) (TC 2.A.21) family.</text>
</comment>
<keyword evidence="9" id="KW-0406">Ion transport</keyword>
<keyword evidence="3" id="KW-0813">Transport</keyword>
<feature type="transmembrane region" description="Helical" evidence="14">
    <location>
        <begin position="79"/>
        <end position="100"/>
    </location>
</feature>
<keyword evidence="16" id="KW-1185">Reference proteome</keyword>
<evidence type="ECO:0000256" key="8">
    <source>
        <dbReference type="ARBA" id="ARBA00023053"/>
    </source>
</evidence>
<dbReference type="AlphaFoldDB" id="A0A5C5XSK6"/>
<feature type="transmembrane region" description="Helical" evidence="14">
    <location>
        <begin position="390"/>
        <end position="412"/>
    </location>
</feature>
<feature type="transmembrane region" description="Helical" evidence="14">
    <location>
        <begin position="448"/>
        <end position="473"/>
    </location>
</feature>
<dbReference type="RefSeq" id="WP_146591641.1">
    <property type="nucleotide sequence ID" value="NZ_SJPO01000017.1"/>
</dbReference>
<dbReference type="EMBL" id="SJPO01000017">
    <property type="protein sequence ID" value="TWT66236.1"/>
    <property type="molecule type" value="Genomic_DNA"/>
</dbReference>
<evidence type="ECO:0000313" key="15">
    <source>
        <dbReference type="EMBL" id="TWT66236.1"/>
    </source>
</evidence>
<dbReference type="PROSITE" id="PS50283">
    <property type="entry name" value="NA_SOLUT_SYMP_3"/>
    <property type="match status" value="1"/>
</dbReference>
<sequence>MNTLHPVDIAIIAAYLVVVAASGVLLSRRASTSIESYFLGGRSLPWWMLGVSNASGMFDITGTMWMVTLMFVYGVQSIWIPWLWPTFNQVFMMVFLAAWLRRSGALTGADWLHTRFGEGAGLVMAHLSVVLFALVTVIAFIAYAFVGVGRFAAEIFPWGFSPNAYAIVILGVTSVYVIAGGMYSVVLTDLLQFVLLVTAALLVTAVALTRTSPDQISALTPSGWDSPWTGWRLSLDWPEGSAAAMARGGYEAFGAFLGMALAKGILASIAGPTPGYDMQRVLAARNEREASLMSGIVSPVLFLPRYLLIASVAVLALVELNPNSGTPHLDNLLPSVIVQVLPVGLVGLMLAGLLAAFMSTFDSTVNSGAAYLVNDLYKRYLNSNASSRRLVLMSYAASIAVVIVGVVAGLNAGDINDNLQWIAAGLYGGYVAPNVLKWVWWRLNGAGYFAGMVTGVVSSLLLTRADWLAAAVVSKAPSWRASIEAVMPFVTALWMFPVLLAVSGLTAVAVSLLTPADNNQVLQDFYRNVRPWGFWGPIRRVVEADYPGFKPPSGFVRDMSLCAVGIIWQVALCAAPIYLVLQNWTAMTGSLLVVFVASALLKRFWYDRLVPAAD</sequence>
<dbReference type="OrthoDB" id="9814523at2"/>
<gene>
    <name evidence="15" type="primary">sglT_9</name>
    <name evidence="15" type="ORF">Pla123a_47600</name>
</gene>
<comment type="catalytic activity">
    <reaction evidence="12">
        <text>L-proline(in) + Na(+)(in) = L-proline(out) + Na(+)(out)</text>
        <dbReference type="Rhea" id="RHEA:28967"/>
        <dbReference type="ChEBI" id="CHEBI:29101"/>
        <dbReference type="ChEBI" id="CHEBI:60039"/>
    </reaction>
</comment>